<sequence length="55" mass="6082">MTDKPIFLTLTPELAKQLVQEIQAVLDGDASYFHAELWSDDGRQVGIHLGGPDDE</sequence>
<accession>A0A1J5Q5J8</accession>
<gene>
    <name evidence="1" type="ORF">GALL_430610</name>
</gene>
<name>A0A1J5Q5J8_9ZZZZ</name>
<dbReference type="AlphaFoldDB" id="A0A1J5Q5J8"/>
<proteinExistence type="predicted"/>
<evidence type="ECO:0000313" key="1">
    <source>
        <dbReference type="EMBL" id="OIQ75271.1"/>
    </source>
</evidence>
<dbReference type="EMBL" id="MLJW01002219">
    <property type="protein sequence ID" value="OIQ75271.1"/>
    <property type="molecule type" value="Genomic_DNA"/>
</dbReference>
<comment type="caution">
    <text evidence="1">The sequence shown here is derived from an EMBL/GenBank/DDBJ whole genome shotgun (WGS) entry which is preliminary data.</text>
</comment>
<protein>
    <submittedName>
        <fullName evidence="1">Uncharacterized protein</fullName>
    </submittedName>
</protein>
<reference evidence="1" key="1">
    <citation type="submission" date="2016-10" db="EMBL/GenBank/DDBJ databases">
        <title>Sequence of Gallionella enrichment culture.</title>
        <authorList>
            <person name="Poehlein A."/>
            <person name="Muehling M."/>
            <person name="Daniel R."/>
        </authorList>
    </citation>
    <scope>NUCLEOTIDE SEQUENCE</scope>
</reference>
<organism evidence="1">
    <name type="scientific">mine drainage metagenome</name>
    <dbReference type="NCBI Taxonomy" id="410659"/>
    <lineage>
        <taxon>unclassified sequences</taxon>
        <taxon>metagenomes</taxon>
        <taxon>ecological metagenomes</taxon>
    </lineage>
</organism>